<dbReference type="Proteomes" id="UP000008810">
    <property type="component" value="Chromosome 3"/>
</dbReference>
<reference evidence="2 3" key="1">
    <citation type="journal article" date="2010" name="Nature">
        <title>Genome sequencing and analysis of the model grass Brachypodium distachyon.</title>
        <authorList>
            <consortium name="International Brachypodium Initiative"/>
        </authorList>
    </citation>
    <scope>NUCLEOTIDE SEQUENCE [LARGE SCALE GENOMIC DNA]</scope>
    <source>
        <strain evidence="2 3">Bd21</strain>
    </source>
</reference>
<evidence type="ECO:0000313" key="3">
    <source>
        <dbReference type="EnsemblPlants" id="KQJ99874"/>
    </source>
</evidence>
<proteinExistence type="predicted"/>
<keyword evidence="4" id="KW-1185">Reference proteome</keyword>
<dbReference type="AlphaFoldDB" id="A0A0Q3I1Z7"/>
<evidence type="ECO:0000256" key="1">
    <source>
        <dbReference type="SAM" id="MobiDB-lite"/>
    </source>
</evidence>
<sequence>MENDFTFPTAQQDLGEPPLFPAGRLQVCTASSPLWPFSSSPPPAFLPATTTADVQEEEEEEEAPSLAPTTRRAHHEEDRMDLLWEDLNDSPGAEPTTMMMLRGASSRAGRFCASRLDRRRGRRATGWTLLLRLFRRLFAPDRRQDAVLVPPPHAAQ</sequence>
<evidence type="ECO:0000313" key="2">
    <source>
        <dbReference type="EMBL" id="KQJ99874.1"/>
    </source>
</evidence>
<accession>A0A0Q3I1Z7</accession>
<organism evidence="2">
    <name type="scientific">Brachypodium distachyon</name>
    <name type="common">Purple false brome</name>
    <name type="synonym">Trachynia distachya</name>
    <dbReference type="NCBI Taxonomy" id="15368"/>
    <lineage>
        <taxon>Eukaryota</taxon>
        <taxon>Viridiplantae</taxon>
        <taxon>Streptophyta</taxon>
        <taxon>Embryophyta</taxon>
        <taxon>Tracheophyta</taxon>
        <taxon>Spermatophyta</taxon>
        <taxon>Magnoliopsida</taxon>
        <taxon>Liliopsida</taxon>
        <taxon>Poales</taxon>
        <taxon>Poaceae</taxon>
        <taxon>BOP clade</taxon>
        <taxon>Pooideae</taxon>
        <taxon>Stipodae</taxon>
        <taxon>Brachypodieae</taxon>
        <taxon>Brachypodium</taxon>
    </lineage>
</organism>
<evidence type="ECO:0000313" key="4">
    <source>
        <dbReference type="Proteomes" id="UP000008810"/>
    </source>
</evidence>
<feature type="compositionally biased region" description="Acidic residues" evidence="1">
    <location>
        <begin position="54"/>
        <end position="63"/>
    </location>
</feature>
<reference evidence="2" key="2">
    <citation type="submission" date="2017-06" db="EMBL/GenBank/DDBJ databases">
        <title>WGS assembly of Brachypodium distachyon.</title>
        <authorList>
            <consortium name="The International Brachypodium Initiative"/>
            <person name="Lucas S."/>
            <person name="Harmon-Smith M."/>
            <person name="Lail K."/>
            <person name="Tice H."/>
            <person name="Grimwood J."/>
            <person name="Bruce D."/>
            <person name="Barry K."/>
            <person name="Shu S."/>
            <person name="Lindquist E."/>
            <person name="Wang M."/>
            <person name="Pitluck S."/>
            <person name="Vogel J.P."/>
            <person name="Garvin D.F."/>
            <person name="Mockler T.C."/>
            <person name="Schmutz J."/>
            <person name="Rokhsar D."/>
            <person name="Bevan M.W."/>
        </authorList>
    </citation>
    <scope>NUCLEOTIDE SEQUENCE</scope>
    <source>
        <strain evidence="2">Bd21</strain>
    </source>
</reference>
<protein>
    <submittedName>
        <fullName evidence="2 3">Uncharacterized protein</fullName>
    </submittedName>
</protein>
<dbReference type="Gramene" id="KQJ99874">
    <property type="protein sequence ID" value="KQJ99874"/>
    <property type="gene ID" value="BRADI_3g45755v3"/>
</dbReference>
<dbReference type="PANTHER" id="PTHR34666">
    <property type="entry name" value="EXPRESSED PROTEIN"/>
    <property type="match status" value="1"/>
</dbReference>
<dbReference type="InParanoid" id="A0A0Q3I1Z7"/>
<feature type="region of interest" description="Disordered" evidence="1">
    <location>
        <begin position="39"/>
        <end position="77"/>
    </location>
</feature>
<name>A0A0Q3I1Z7_BRADI</name>
<dbReference type="EMBL" id="CM000882">
    <property type="protein sequence ID" value="KQJ99874.1"/>
    <property type="molecule type" value="Genomic_DNA"/>
</dbReference>
<dbReference type="PANTHER" id="PTHR34666:SF1">
    <property type="entry name" value="OS02G0554800 PROTEIN"/>
    <property type="match status" value="1"/>
</dbReference>
<dbReference type="EnsemblPlants" id="KQJ99874">
    <property type="protein sequence ID" value="KQJ99874"/>
    <property type="gene ID" value="BRADI_3g45755v3"/>
</dbReference>
<reference evidence="3" key="3">
    <citation type="submission" date="2018-08" db="UniProtKB">
        <authorList>
            <consortium name="EnsemblPlants"/>
        </authorList>
    </citation>
    <scope>IDENTIFICATION</scope>
    <source>
        <strain evidence="3">cv. Bd21</strain>
    </source>
</reference>
<gene>
    <name evidence="2" type="ORF">BRADI_3g45755v3</name>
</gene>